<dbReference type="Gene3D" id="3.20.20.140">
    <property type="entry name" value="Metal-dependent hydrolases"/>
    <property type="match status" value="1"/>
</dbReference>
<keyword evidence="8" id="KW-1185">Reference proteome</keyword>
<evidence type="ECO:0000256" key="1">
    <source>
        <dbReference type="ARBA" id="ARBA00001947"/>
    </source>
</evidence>
<dbReference type="PANTHER" id="PTHR43668">
    <property type="entry name" value="ALLANTOINASE"/>
    <property type="match status" value="1"/>
</dbReference>
<dbReference type="PROSITE" id="PS00483">
    <property type="entry name" value="DIHYDROOROTASE_2"/>
    <property type="match status" value="1"/>
</dbReference>
<reference evidence="7 8" key="1">
    <citation type="submission" date="2024-10" db="EMBL/GenBank/DDBJ databases">
        <title>The Natural Products Discovery Center: Release of the First 8490 Sequenced Strains for Exploring Actinobacteria Biosynthetic Diversity.</title>
        <authorList>
            <person name="Kalkreuter E."/>
            <person name="Kautsar S.A."/>
            <person name="Yang D."/>
            <person name="Bader C.D."/>
            <person name="Teijaro C.N."/>
            <person name="Fluegel L."/>
            <person name="Davis C.M."/>
            <person name="Simpson J.R."/>
            <person name="Lauterbach L."/>
            <person name="Steele A.D."/>
            <person name="Gui C."/>
            <person name="Meng S."/>
            <person name="Li G."/>
            <person name="Viehrig K."/>
            <person name="Ye F."/>
            <person name="Su P."/>
            <person name="Kiefer A.F."/>
            <person name="Nichols A."/>
            <person name="Cepeda A.J."/>
            <person name="Yan W."/>
            <person name="Fan B."/>
            <person name="Jiang Y."/>
            <person name="Adhikari A."/>
            <person name="Zheng C.-J."/>
            <person name="Schuster L."/>
            <person name="Cowan T.M."/>
            <person name="Smanski M.J."/>
            <person name="Chevrette M.G."/>
            <person name="De Carvalho L.P.S."/>
            <person name="Shen B."/>
        </authorList>
    </citation>
    <scope>NUCLEOTIDE SEQUENCE [LARGE SCALE GENOMIC DNA]</scope>
    <source>
        <strain evidence="7 8">NPDC048229</strain>
    </source>
</reference>
<name>A0ABW7C3U2_9ACTN</name>
<dbReference type="NCBIfam" id="TIGR00857">
    <property type="entry name" value="pyrC_multi"/>
    <property type="match status" value="1"/>
</dbReference>
<dbReference type="InterPro" id="IPR011059">
    <property type="entry name" value="Metal-dep_hydrolase_composite"/>
</dbReference>
<comment type="function">
    <text evidence="2">Catalyzes the reversible cyclization of carbamoyl aspartate to dihydroorotate.</text>
</comment>
<evidence type="ECO:0000259" key="6">
    <source>
        <dbReference type="Pfam" id="PF01979"/>
    </source>
</evidence>
<dbReference type="Proteomes" id="UP001604282">
    <property type="component" value="Unassembled WGS sequence"/>
</dbReference>
<dbReference type="EMBL" id="JBICZW010000024">
    <property type="protein sequence ID" value="MFG3192963.1"/>
    <property type="molecule type" value="Genomic_DNA"/>
</dbReference>
<dbReference type="RefSeq" id="WP_229883838.1">
    <property type="nucleotide sequence ID" value="NZ_BMVV01000026.1"/>
</dbReference>
<evidence type="ECO:0000313" key="8">
    <source>
        <dbReference type="Proteomes" id="UP001604282"/>
    </source>
</evidence>
<dbReference type="PANTHER" id="PTHR43668:SF2">
    <property type="entry name" value="ALLANTOINASE"/>
    <property type="match status" value="1"/>
</dbReference>
<comment type="caution">
    <text evidence="7">The sequence shown here is derived from an EMBL/GenBank/DDBJ whole genome shotgun (WGS) entry which is preliminary data.</text>
</comment>
<evidence type="ECO:0000313" key="7">
    <source>
        <dbReference type="EMBL" id="MFG3192963.1"/>
    </source>
</evidence>
<feature type="domain" description="Amidohydrolase-related" evidence="6">
    <location>
        <begin position="57"/>
        <end position="437"/>
    </location>
</feature>
<dbReference type="Gene3D" id="2.30.40.10">
    <property type="entry name" value="Urease, subunit C, domain 1"/>
    <property type="match status" value="1"/>
</dbReference>
<dbReference type="InterPro" id="IPR050138">
    <property type="entry name" value="DHOase/Allantoinase_Hydrolase"/>
</dbReference>
<dbReference type="Pfam" id="PF01979">
    <property type="entry name" value="Amidohydro_1"/>
    <property type="match status" value="1"/>
</dbReference>
<proteinExistence type="inferred from homology"/>
<comment type="cofactor">
    <cofactor evidence="1">
        <name>Zn(2+)</name>
        <dbReference type="ChEBI" id="CHEBI:29105"/>
    </cofactor>
</comment>
<organism evidence="7 8">
    <name type="scientific">Streptomyces omiyaensis</name>
    <dbReference type="NCBI Taxonomy" id="68247"/>
    <lineage>
        <taxon>Bacteria</taxon>
        <taxon>Bacillati</taxon>
        <taxon>Actinomycetota</taxon>
        <taxon>Actinomycetes</taxon>
        <taxon>Kitasatosporales</taxon>
        <taxon>Streptomycetaceae</taxon>
        <taxon>Streptomyces</taxon>
    </lineage>
</organism>
<dbReference type="InterPro" id="IPR006680">
    <property type="entry name" value="Amidohydro-rel"/>
</dbReference>
<evidence type="ECO:0000256" key="2">
    <source>
        <dbReference type="ARBA" id="ARBA00002368"/>
    </source>
</evidence>
<accession>A0ABW7C3U2</accession>
<gene>
    <name evidence="7" type="ORF">ACGFYS_28935</name>
</gene>
<comment type="similarity">
    <text evidence="3">Belongs to the metallo-dependent hydrolases superfamily. DHOase family. Class I DHOase subfamily.</text>
</comment>
<evidence type="ECO:0000256" key="5">
    <source>
        <dbReference type="ARBA" id="ARBA00022801"/>
    </source>
</evidence>
<keyword evidence="5" id="KW-0378">Hydrolase</keyword>
<dbReference type="SUPFAM" id="SSF51556">
    <property type="entry name" value="Metallo-dependent hydrolases"/>
    <property type="match status" value="1"/>
</dbReference>
<evidence type="ECO:0000256" key="4">
    <source>
        <dbReference type="ARBA" id="ARBA00022723"/>
    </source>
</evidence>
<dbReference type="InterPro" id="IPR032466">
    <property type="entry name" value="Metal_Hydrolase"/>
</dbReference>
<evidence type="ECO:0000256" key="3">
    <source>
        <dbReference type="ARBA" id="ARBA00010286"/>
    </source>
</evidence>
<dbReference type="InterPro" id="IPR002195">
    <property type="entry name" value="Dihydroorotase_CS"/>
</dbReference>
<protein>
    <submittedName>
        <fullName evidence="7">Dihydroorotase family protein</fullName>
    </submittedName>
</protein>
<dbReference type="SUPFAM" id="SSF51338">
    <property type="entry name" value="Composite domain of metallo-dependent hydrolases"/>
    <property type="match status" value="1"/>
</dbReference>
<sequence>MDGLSAVPDLVVSGRRLVTPDGVRAGHVLIAGGRITAVTGVDTAPAHVERIDAGDHYVLPGLIDSHVHFRTPGLTYKEDWEHGSRAAVRGGVTTVMDMPNTVPPTLDPAAVAEKARLVAGRSLVDLRFHIGLDPARPELLAELDPAVATSAKVFMAGHHTAPTVVRDPVVLERAFAAAAEGGVQLVLHAEDDGLFALLDAWWGDPGSYLEYERRRPRTGGIVAVAKVVELVRRYGTAAHILHLSSAEEADLVCAARAAGYPVTFEVTGHHLSFTDQDTRRLGARTRLSPSIRGQLDQDRLWRALVEGQAATLGSDHAPHTVEDKTRSVADSPPGLPGVQELAVAVWTGMRRRRPDEDPDVAVTRLVRHLSQLPAELFRLPGKGRIAPGADADLVVFAPDTPWMLSAHDVESKCGWSAYEGWTFTGRVERTLRAGRTVWDAASGTFGAYDGRLLGAAPAFGDTCPGAAGPGDTGLRSATTWDTTPTAALAAREG</sequence>
<dbReference type="PROSITE" id="PS00482">
    <property type="entry name" value="DIHYDROOROTASE_1"/>
    <property type="match status" value="1"/>
</dbReference>
<keyword evidence="4" id="KW-0479">Metal-binding</keyword>